<keyword evidence="2" id="KW-0687">Ribonucleoprotein</keyword>
<keyword evidence="1" id="KW-1185">Reference proteome</keyword>
<keyword evidence="2" id="KW-0689">Ribosomal protein</keyword>
<gene>
    <name evidence="2" type="primary">MRPS18C</name>
</gene>
<evidence type="ECO:0000313" key="2">
    <source>
        <dbReference type="RefSeq" id="XP_045140147.1"/>
    </source>
</evidence>
<protein>
    <submittedName>
        <fullName evidence="2">28S ribosomal protein S18c, mitochondrial isoform X2</fullName>
    </submittedName>
</protein>
<evidence type="ECO:0000313" key="1">
    <source>
        <dbReference type="Proteomes" id="UP000694863"/>
    </source>
</evidence>
<organism evidence="1 2">
    <name type="scientific">Echinops telfairi</name>
    <name type="common">Lesser hedgehog tenrec</name>
    <dbReference type="NCBI Taxonomy" id="9371"/>
    <lineage>
        <taxon>Eukaryota</taxon>
        <taxon>Metazoa</taxon>
        <taxon>Chordata</taxon>
        <taxon>Craniata</taxon>
        <taxon>Vertebrata</taxon>
        <taxon>Euteleostomi</taxon>
        <taxon>Mammalia</taxon>
        <taxon>Eutheria</taxon>
        <taxon>Afrotheria</taxon>
        <taxon>Tenrecidae</taxon>
        <taxon>Tenrecinae</taxon>
        <taxon>Echinops</taxon>
    </lineage>
</organism>
<name>A0AC55CIU6_ECHTE</name>
<dbReference type="RefSeq" id="XP_045140147.1">
    <property type="nucleotide sequence ID" value="XM_045284212.1"/>
</dbReference>
<sequence length="98" mass="11179">MAAVVAVCSALGRKKLTHFTTAAASFTDSRSHAVVYRRACSQYKQVTSNEDLPITMENPYKEPLKKCLLCEKRVDYKNVQAFVGRNRKKSQKQLRGRR</sequence>
<proteinExistence type="predicted"/>
<reference evidence="2" key="1">
    <citation type="submission" date="2025-08" db="UniProtKB">
        <authorList>
            <consortium name="RefSeq"/>
        </authorList>
    </citation>
    <scope>IDENTIFICATION</scope>
</reference>
<dbReference type="Proteomes" id="UP000694863">
    <property type="component" value="Unplaced"/>
</dbReference>
<accession>A0AC55CIU6</accession>